<organism evidence="2">
    <name type="scientific">uncultured Gemmatimonadaceae bacterium</name>
    <dbReference type="NCBI Taxonomy" id="246130"/>
    <lineage>
        <taxon>Bacteria</taxon>
        <taxon>Pseudomonadati</taxon>
        <taxon>Gemmatimonadota</taxon>
        <taxon>Gemmatimonadia</taxon>
        <taxon>Gemmatimonadales</taxon>
        <taxon>Gemmatimonadaceae</taxon>
        <taxon>environmental samples</taxon>
    </lineage>
</organism>
<dbReference type="AlphaFoldDB" id="A0A6J4MFC0"/>
<proteinExistence type="predicted"/>
<gene>
    <name evidence="2" type="ORF">AVDCRST_MAG11-3918</name>
</gene>
<evidence type="ECO:0000313" key="2">
    <source>
        <dbReference type="EMBL" id="CAA9357807.1"/>
    </source>
</evidence>
<sequence length="89" mass="9415">MVALRSHPLRQLPLEHGDRRVVTADVDVHHRGEQPALAAEDRVDGVDGDARVLGHGRQGGGGVAVGQEAPVPRLHDRSPGLTGLLPADR</sequence>
<name>A0A6J4MFC0_9BACT</name>
<protein>
    <submittedName>
        <fullName evidence="2">Uncharacterized protein</fullName>
    </submittedName>
</protein>
<dbReference type="EMBL" id="CADCTU010000832">
    <property type="protein sequence ID" value="CAA9357807.1"/>
    <property type="molecule type" value="Genomic_DNA"/>
</dbReference>
<reference evidence="2" key="1">
    <citation type="submission" date="2020-02" db="EMBL/GenBank/DDBJ databases">
        <authorList>
            <person name="Meier V. D."/>
        </authorList>
    </citation>
    <scope>NUCLEOTIDE SEQUENCE</scope>
    <source>
        <strain evidence="2">AVDCRST_MAG11</strain>
    </source>
</reference>
<feature type="region of interest" description="Disordered" evidence="1">
    <location>
        <begin position="48"/>
        <end position="89"/>
    </location>
</feature>
<accession>A0A6J4MFC0</accession>
<evidence type="ECO:0000256" key="1">
    <source>
        <dbReference type="SAM" id="MobiDB-lite"/>
    </source>
</evidence>